<dbReference type="Proteomes" id="UP001482620">
    <property type="component" value="Unassembled WGS sequence"/>
</dbReference>
<protein>
    <recommendedName>
        <fullName evidence="3">Secreted protein</fullName>
    </recommendedName>
</protein>
<proteinExistence type="predicted"/>
<dbReference type="EMBL" id="JAHRIQ010035099">
    <property type="protein sequence ID" value="MEQ2231935.1"/>
    <property type="molecule type" value="Genomic_DNA"/>
</dbReference>
<evidence type="ECO:0008006" key="3">
    <source>
        <dbReference type="Google" id="ProtNLM"/>
    </source>
</evidence>
<keyword evidence="2" id="KW-1185">Reference proteome</keyword>
<evidence type="ECO:0000313" key="1">
    <source>
        <dbReference type="EMBL" id="MEQ2231935.1"/>
    </source>
</evidence>
<accession>A0ABV0THP8</accession>
<evidence type="ECO:0000313" key="2">
    <source>
        <dbReference type="Proteomes" id="UP001482620"/>
    </source>
</evidence>
<reference evidence="1 2" key="1">
    <citation type="submission" date="2021-06" db="EMBL/GenBank/DDBJ databases">
        <authorList>
            <person name="Palmer J.M."/>
        </authorList>
    </citation>
    <scope>NUCLEOTIDE SEQUENCE [LARGE SCALE GENOMIC DNA]</scope>
    <source>
        <strain evidence="2">if_2019</strain>
        <tissue evidence="1">Muscle</tissue>
    </source>
</reference>
<sequence>MFVQCFGALVGLQEARRPFVSSVEVVFACCSERSVGVCLLFYLIKQDLVTGCRLQATELSQTHCCLFHLKLQFVPGREAGRHFFKQVEHCALSQTRYMHSGRLV</sequence>
<gene>
    <name evidence="1" type="ORF">ILYODFUR_005783</name>
</gene>
<organism evidence="1 2">
    <name type="scientific">Ilyodon furcidens</name>
    <name type="common">goldbreast splitfin</name>
    <dbReference type="NCBI Taxonomy" id="33524"/>
    <lineage>
        <taxon>Eukaryota</taxon>
        <taxon>Metazoa</taxon>
        <taxon>Chordata</taxon>
        <taxon>Craniata</taxon>
        <taxon>Vertebrata</taxon>
        <taxon>Euteleostomi</taxon>
        <taxon>Actinopterygii</taxon>
        <taxon>Neopterygii</taxon>
        <taxon>Teleostei</taxon>
        <taxon>Neoteleostei</taxon>
        <taxon>Acanthomorphata</taxon>
        <taxon>Ovalentaria</taxon>
        <taxon>Atherinomorphae</taxon>
        <taxon>Cyprinodontiformes</taxon>
        <taxon>Goodeidae</taxon>
        <taxon>Ilyodon</taxon>
    </lineage>
</organism>
<name>A0ABV0THP8_9TELE</name>
<comment type="caution">
    <text evidence="1">The sequence shown here is derived from an EMBL/GenBank/DDBJ whole genome shotgun (WGS) entry which is preliminary data.</text>
</comment>